<comment type="caution">
    <text evidence="1">The sequence shown here is derived from an EMBL/GenBank/DDBJ whole genome shotgun (WGS) entry which is preliminary data.</text>
</comment>
<gene>
    <name evidence="1" type="primary">Acey_s0502.g2627</name>
    <name evidence="1" type="ORF">Y032_0502g2627</name>
</gene>
<dbReference type="EMBL" id="JARK01000102">
    <property type="protein sequence ID" value="EYC43139.1"/>
    <property type="molecule type" value="Genomic_DNA"/>
</dbReference>
<name>A0A016WTK5_9BILA</name>
<keyword evidence="2" id="KW-1185">Reference proteome</keyword>
<evidence type="ECO:0000313" key="1">
    <source>
        <dbReference type="EMBL" id="EYC43139.1"/>
    </source>
</evidence>
<organism evidence="1 2">
    <name type="scientific">Ancylostoma ceylanicum</name>
    <dbReference type="NCBI Taxonomy" id="53326"/>
    <lineage>
        <taxon>Eukaryota</taxon>
        <taxon>Metazoa</taxon>
        <taxon>Ecdysozoa</taxon>
        <taxon>Nematoda</taxon>
        <taxon>Chromadorea</taxon>
        <taxon>Rhabditida</taxon>
        <taxon>Rhabditina</taxon>
        <taxon>Rhabditomorpha</taxon>
        <taxon>Strongyloidea</taxon>
        <taxon>Ancylostomatidae</taxon>
        <taxon>Ancylostomatinae</taxon>
        <taxon>Ancylostoma</taxon>
    </lineage>
</organism>
<accession>A0A016WTK5</accession>
<proteinExistence type="predicted"/>
<dbReference type="AlphaFoldDB" id="A0A016WTK5"/>
<reference evidence="2" key="1">
    <citation type="journal article" date="2015" name="Nat. Genet.">
        <title>The genome and transcriptome of the zoonotic hookworm Ancylostoma ceylanicum identify infection-specific gene families.</title>
        <authorList>
            <person name="Schwarz E.M."/>
            <person name="Hu Y."/>
            <person name="Antoshechkin I."/>
            <person name="Miller M.M."/>
            <person name="Sternberg P.W."/>
            <person name="Aroian R.V."/>
        </authorList>
    </citation>
    <scope>NUCLEOTIDE SEQUENCE</scope>
    <source>
        <strain evidence="2">HY135</strain>
    </source>
</reference>
<sequence length="86" mass="10257">MLYGMDAVEFKQMGVTASTSEPVSDYWLRPFFPHDYTHLRLCRFDRSSRGISPKWMRAPDQYKLPYSKLIVRRLYHTFLGNLVYFG</sequence>
<evidence type="ECO:0000313" key="2">
    <source>
        <dbReference type="Proteomes" id="UP000024635"/>
    </source>
</evidence>
<protein>
    <submittedName>
        <fullName evidence="1">Uncharacterized protein</fullName>
    </submittedName>
</protein>
<dbReference type="Proteomes" id="UP000024635">
    <property type="component" value="Unassembled WGS sequence"/>
</dbReference>